<evidence type="ECO:0000256" key="8">
    <source>
        <dbReference type="ARBA" id="ARBA00023159"/>
    </source>
</evidence>
<dbReference type="AlphaFoldDB" id="A0A4S4L0J8"/>
<dbReference type="PRINTS" id="PR00503">
    <property type="entry name" value="BROMODOMAIN"/>
</dbReference>
<dbReference type="EMBL" id="SGPK01000332">
    <property type="protein sequence ID" value="THH04557.1"/>
    <property type="molecule type" value="Genomic_DNA"/>
</dbReference>
<dbReference type="CDD" id="cd04301">
    <property type="entry name" value="NAT_SF"/>
    <property type="match status" value="1"/>
</dbReference>
<feature type="compositionally biased region" description="Low complexity" evidence="13">
    <location>
        <begin position="142"/>
        <end position="151"/>
    </location>
</feature>
<comment type="subcellular location">
    <subcellularLocation>
        <location evidence="1">Nucleus</location>
    </subcellularLocation>
</comment>
<evidence type="ECO:0000259" key="14">
    <source>
        <dbReference type="PROSITE" id="PS50014"/>
    </source>
</evidence>
<keyword evidence="10" id="KW-0539">Nucleus</keyword>
<proteinExistence type="inferred from homology"/>
<feature type="domain" description="N-acetyltransferase" evidence="15">
    <location>
        <begin position="292"/>
        <end position="448"/>
    </location>
</feature>
<dbReference type="InterPro" id="IPR000182">
    <property type="entry name" value="GNAT_dom"/>
</dbReference>
<dbReference type="Gene3D" id="1.20.920.10">
    <property type="entry name" value="Bromodomain-like"/>
    <property type="match status" value="1"/>
</dbReference>
<keyword evidence="11" id="KW-0012">Acyltransferase</keyword>
<keyword evidence="7 12" id="KW-0103">Bromodomain</keyword>
<evidence type="ECO:0000256" key="1">
    <source>
        <dbReference type="ARBA" id="ARBA00004123"/>
    </source>
</evidence>
<comment type="caution">
    <text evidence="16">The sequence shown here is derived from an EMBL/GenBank/DDBJ whole genome shotgun (WGS) entry which is preliminary data.</text>
</comment>
<evidence type="ECO:0000256" key="9">
    <source>
        <dbReference type="ARBA" id="ARBA00023163"/>
    </source>
</evidence>
<dbReference type="Pfam" id="PF00439">
    <property type="entry name" value="Bromodomain"/>
    <property type="match status" value="1"/>
</dbReference>
<dbReference type="InterPro" id="IPR036427">
    <property type="entry name" value="Bromodomain-like_sf"/>
</dbReference>
<keyword evidence="9" id="KW-0804">Transcription</keyword>
<dbReference type="GO" id="GO:0010484">
    <property type="term" value="F:histone H3 acetyltransferase activity"/>
    <property type="evidence" value="ECO:0007669"/>
    <property type="project" value="TreeGrafter"/>
</dbReference>
<evidence type="ECO:0000256" key="6">
    <source>
        <dbReference type="ARBA" id="ARBA00023015"/>
    </source>
</evidence>
<reference evidence="16 17" key="1">
    <citation type="submission" date="2019-02" db="EMBL/GenBank/DDBJ databases">
        <title>Genome sequencing of the rare red list fungi Phellinidium pouzarii.</title>
        <authorList>
            <person name="Buettner E."/>
            <person name="Kellner H."/>
        </authorList>
    </citation>
    <scope>NUCLEOTIDE SEQUENCE [LARGE SCALE GENOMIC DNA]</scope>
    <source>
        <strain evidence="16 17">DSM 108285</strain>
    </source>
</reference>
<dbReference type="Proteomes" id="UP000308199">
    <property type="component" value="Unassembled WGS sequence"/>
</dbReference>
<dbReference type="PANTHER" id="PTHR45750:SF3">
    <property type="entry name" value="HISTONE ACETYLTRANSFERASE"/>
    <property type="match status" value="1"/>
</dbReference>
<dbReference type="EC" id="2.3.1.48" evidence="3"/>
<dbReference type="InterPro" id="IPR018359">
    <property type="entry name" value="Bromodomain_CS"/>
</dbReference>
<keyword evidence="5" id="KW-0156">Chromatin regulator</keyword>
<dbReference type="PROSITE" id="PS50014">
    <property type="entry name" value="BROMODOMAIN_2"/>
    <property type="match status" value="1"/>
</dbReference>
<evidence type="ECO:0000256" key="12">
    <source>
        <dbReference type="PROSITE-ProRule" id="PRU00035"/>
    </source>
</evidence>
<feature type="compositionally biased region" description="Polar residues" evidence="13">
    <location>
        <begin position="216"/>
        <end position="229"/>
    </location>
</feature>
<evidence type="ECO:0000256" key="3">
    <source>
        <dbReference type="ARBA" id="ARBA00013184"/>
    </source>
</evidence>
<dbReference type="PANTHER" id="PTHR45750">
    <property type="entry name" value="GH11602P"/>
    <property type="match status" value="1"/>
</dbReference>
<feature type="compositionally biased region" description="Basic residues" evidence="13">
    <location>
        <begin position="200"/>
        <end position="212"/>
    </location>
</feature>
<evidence type="ECO:0000256" key="11">
    <source>
        <dbReference type="ARBA" id="ARBA00023315"/>
    </source>
</evidence>
<protein>
    <recommendedName>
        <fullName evidence="3">histone acetyltransferase</fullName>
        <ecNumber evidence="3">2.3.1.48</ecNumber>
    </recommendedName>
</protein>
<dbReference type="InterPro" id="IPR037800">
    <property type="entry name" value="GCN5"/>
</dbReference>
<dbReference type="InterPro" id="IPR001487">
    <property type="entry name" value="Bromodomain"/>
</dbReference>
<evidence type="ECO:0000256" key="7">
    <source>
        <dbReference type="ARBA" id="ARBA00023117"/>
    </source>
</evidence>
<dbReference type="CDD" id="cd05509">
    <property type="entry name" value="Bromo_gcn5_like"/>
    <property type="match status" value="1"/>
</dbReference>
<dbReference type="SUPFAM" id="SSF55729">
    <property type="entry name" value="Acyl-CoA N-acyltransferases (Nat)"/>
    <property type="match status" value="1"/>
</dbReference>
<gene>
    <name evidence="16" type="ORF">EW145_g5435</name>
</gene>
<dbReference type="PROSITE" id="PS51186">
    <property type="entry name" value="GNAT"/>
    <property type="match status" value="1"/>
</dbReference>
<evidence type="ECO:0000313" key="16">
    <source>
        <dbReference type="EMBL" id="THH04557.1"/>
    </source>
</evidence>
<accession>A0A4S4L0J8</accession>
<dbReference type="GO" id="GO:0005634">
    <property type="term" value="C:nucleus"/>
    <property type="evidence" value="ECO:0007669"/>
    <property type="project" value="UniProtKB-SubCell"/>
</dbReference>
<evidence type="ECO:0000259" key="15">
    <source>
        <dbReference type="PROSITE" id="PS51186"/>
    </source>
</evidence>
<evidence type="ECO:0000256" key="5">
    <source>
        <dbReference type="ARBA" id="ARBA00022853"/>
    </source>
</evidence>
<dbReference type="InterPro" id="IPR016181">
    <property type="entry name" value="Acyl_CoA_acyltransferase"/>
</dbReference>
<keyword evidence="6" id="KW-0805">Transcription regulation</keyword>
<evidence type="ECO:0000256" key="2">
    <source>
        <dbReference type="ARBA" id="ARBA00008607"/>
    </source>
</evidence>
<dbReference type="SMART" id="SM00297">
    <property type="entry name" value="BROMO"/>
    <property type="match status" value="1"/>
</dbReference>
<organism evidence="16 17">
    <name type="scientific">Phellinidium pouzarii</name>
    <dbReference type="NCBI Taxonomy" id="167371"/>
    <lineage>
        <taxon>Eukaryota</taxon>
        <taxon>Fungi</taxon>
        <taxon>Dikarya</taxon>
        <taxon>Basidiomycota</taxon>
        <taxon>Agaricomycotina</taxon>
        <taxon>Agaricomycetes</taxon>
        <taxon>Hymenochaetales</taxon>
        <taxon>Hymenochaetaceae</taxon>
        <taxon>Phellinidium</taxon>
    </lineage>
</organism>
<comment type="similarity">
    <text evidence="2">Belongs to the acetyltransferase family. GCN5 subfamily.</text>
</comment>
<keyword evidence="8" id="KW-0010">Activator</keyword>
<dbReference type="SUPFAM" id="SSF47370">
    <property type="entry name" value="Bromodomain"/>
    <property type="match status" value="1"/>
</dbReference>
<dbReference type="GO" id="GO:0000123">
    <property type="term" value="C:histone acetyltransferase complex"/>
    <property type="evidence" value="ECO:0007669"/>
    <property type="project" value="TreeGrafter"/>
</dbReference>
<dbReference type="GO" id="GO:0045944">
    <property type="term" value="P:positive regulation of transcription by RNA polymerase II"/>
    <property type="evidence" value="ECO:0007669"/>
    <property type="project" value="TreeGrafter"/>
</dbReference>
<dbReference type="OrthoDB" id="1937912at2759"/>
<feature type="domain" description="Bromo" evidence="14">
    <location>
        <begin position="540"/>
        <end position="610"/>
    </location>
</feature>
<dbReference type="PROSITE" id="PS00633">
    <property type="entry name" value="BROMODOMAIN_1"/>
    <property type="match status" value="1"/>
</dbReference>
<evidence type="ECO:0000256" key="4">
    <source>
        <dbReference type="ARBA" id="ARBA00022679"/>
    </source>
</evidence>
<sequence>MLKKRVRMMAMARKNALALRIARHSHCSECDSCTGLRPPPGVTLVLDTSQEESSLGDLSQYGSDEEDGNSLSRYLSICACGHDTKRHGADELRIGKDEYARRARVAIRLDELLSVHISGALFRLHARLTTFLHPPASPAKHLLSPDSSLSDVPPPPQKRRRTSQSDSSLSEPDDEDEEDRPLAARIPRMTGAAAKNGMRPAHRSGKSAKKGVAHTSLPSEQPHSVTEGSKMNGRANGLLSHEAKVRLEEKLDDRQLSRLATGVTVDTGVTAQTPSTARPEKAVYVEMRQGIIQVTAVTNDGSPRSFVILTGLKTLFQKQLPKMPREYIARLVYDSNSKALAIIKHGYKVVGGICYRPFPQRGFAEIVFFATASVDQVKGYGGMLMNHFKMHIKQAYPGMMHFLTYADNYAVGYFQKQGFSKHITLDRAKWAGYIKDYEGGTIMQCEMLDKVDYLNVQDIVSKQRDAILAKIRQLSKSHIVHSGLPQFQDGAPDGVTVDPMDVPGLRETGWTPDLQAEVSALYFSKSPLYNAMRRILVELQNHPLAWAFLHPVKHEEVPDYYSVIKNPMDFNTMEHKLEANQYSGMDAFAADAVLVFRNCRTYNPEGSIYYRNANKLERLLKELVDKVDVD</sequence>
<name>A0A4S4L0J8_9AGAM</name>
<keyword evidence="4" id="KW-0808">Transferase</keyword>
<evidence type="ECO:0000256" key="10">
    <source>
        <dbReference type="ARBA" id="ARBA00023242"/>
    </source>
</evidence>
<feature type="region of interest" description="Disordered" evidence="13">
    <location>
        <begin position="139"/>
        <end position="234"/>
    </location>
</feature>
<evidence type="ECO:0000256" key="13">
    <source>
        <dbReference type="SAM" id="MobiDB-lite"/>
    </source>
</evidence>
<dbReference type="Pfam" id="PF00583">
    <property type="entry name" value="Acetyltransf_1"/>
    <property type="match status" value="1"/>
</dbReference>
<dbReference type="Gene3D" id="3.40.630.30">
    <property type="match status" value="1"/>
</dbReference>
<evidence type="ECO:0000313" key="17">
    <source>
        <dbReference type="Proteomes" id="UP000308199"/>
    </source>
</evidence>
<keyword evidence="17" id="KW-1185">Reference proteome</keyword>